<feature type="transmembrane region" description="Helical" evidence="7">
    <location>
        <begin position="62"/>
        <end position="81"/>
    </location>
</feature>
<protein>
    <recommendedName>
        <fullName evidence="8">Amino acid transporter transmembrane domain-containing protein</fullName>
    </recommendedName>
</protein>
<feature type="transmembrane region" description="Helical" evidence="7">
    <location>
        <begin position="382"/>
        <end position="402"/>
    </location>
</feature>
<evidence type="ECO:0000313" key="9">
    <source>
        <dbReference type="EMBL" id="CAK9190839.1"/>
    </source>
</evidence>
<evidence type="ECO:0000256" key="5">
    <source>
        <dbReference type="ARBA" id="ARBA00022989"/>
    </source>
</evidence>
<evidence type="ECO:0000256" key="2">
    <source>
        <dbReference type="ARBA" id="ARBA00022448"/>
    </source>
</evidence>
<name>A0ABP0TA92_9BRYO</name>
<feature type="transmembrane region" description="Helical" evidence="7">
    <location>
        <begin position="164"/>
        <end position="181"/>
    </location>
</feature>
<feature type="transmembrane region" description="Helical" evidence="7">
    <location>
        <begin position="408"/>
        <end position="429"/>
    </location>
</feature>
<dbReference type="Gene3D" id="1.20.1740.10">
    <property type="entry name" value="Amino acid/polyamine transporter I"/>
    <property type="match status" value="1"/>
</dbReference>
<proteinExistence type="predicted"/>
<evidence type="ECO:0000256" key="1">
    <source>
        <dbReference type="ARBA" id="ARBA00004370"/>
    </source>
</evidence>
<dbReference type="Proteomes" id="UP001497512">
    <property type="component" value="Chromosome 1"/>
</dbReference>
<feature type="transmembrane region" description="Helical" evidence="7">
    <location>
        <begin position="291"/>
        <end position="313"/>
    </location>
</feature>
<keyword evidence="4" id="KW-0029">Amino-acid transport</keyword>
<dbReference type="EMBL" id="OZ019893">
    <property type="protein sequence ID" value="CAK9190839.1"/>
    <property type="molecule type" value="Genomic_DNA"/>
</dbReference>
<evidence type="ECO:0000256" key="7">
    <source>
        <dbReference type="SAM" id="Phobius"/>
    </source>
</evidence>
<dbReference type="PANTHER" id="PTHR48017">
    <property type="entry name" value="OS05G0424000 PROTEIN-RELATED"/>
    <property type="match status" value="1"/>
</dbReference>
<keyword evidence="10" id="KW-1185">Reference proteome</keyword>
<keyword evidence="5 7" id="KW-1133">Transmembrane helix</keyword>
<organism evidence="9 10">
    <name type="scientific">Sphagnum troendelagicum</name>
    <dbReference type="NCBI Taxonomy" id="128251"/>
    <lineage>
        <taxon>Eukaryota</taxon>
        <taxon>Viridiplantae</taxon>
        <taxon>Streptophyta</taxon>
        <taxon>Embryophyta</taxon>
        <taxon>Bryophyta</taxon>
        <taxon>Sphagnophytina</taxon>
        <taxon>Sphagnopsida</taxon>
        <taxon>Sphagnales</taxon>
        <taxon>Sphagnaceae</taxon>
        <taxon>Sphagnum</taxon>
    </lineage>
</organism>
<keyword evidence="6 7" id="KW-0472">Membrane</keyword>
<evidence type="ECO:0000256" key="6">
    <source>
        <dbReference type="ARBA" id="ARBA00023136"/>
    </source>
</evidence>
<accession>A0ABP0TA92</accession>
<evidence type="ECO:0000256" key="3">
    <source>
        <dbReference type="ARBA" id="ARBA00022692"/>
    </source>
</evidence>
<feature type="transmembrane region" description="Helical" evidence="7">
    <location>
        <begin position="441"/>
        <end position="465"/>
    </location>
</feature>
<reference evidence="9 10" key="1">
    <citation type="submission" date="2024-02" db="EMBL/GenBank/DDBJ databases">
        <authorList>
            <consortium name="ELIXIR-Norway"/>
            <consortium name="Elixir Norway"/>
        </authorList>
    </citation>
    <scope>NUCLEOTIDE SEQUENCE [LARGE SCALE GENOMIC DNA]</scope>
</reference>
<evidence type="ECO:0000256" key="4">
    <source>
        <dbReference type="ARBA" id="ARBA00022970"/>
    </source>
</evidence>
<dbReference type="Pfam" id="PF01490">
    <property type="entry name" value="Aa_trans"/>
    <property type="match status" value="1"/>
</dbReference>
<feature type="transmembrane region" description="Helical" evidence="7">
    <location>
        <begin position="187"/>
        <end position="208"/>
    </location>
</feature>
<feature type="domain" description="Amino acid transporter transmembrane" evidence="8">
    <location>
        <begin position="28"/>
        <end position="459"/>
    </location>
</feature>
<keyword evidence="2" id="KW-0813">Transport</keyword>
<sequence length="499" mass="55944">MEGHVPLSEDVDWNRRLNDVLPVTASRNAKWYYSTFHNVTAIVSAGVLGLPTAMADLTWGPGTVLLILSWVITLFTLWQMVEMHEMFPGRRFDRYHELGQEAFGKRLGRWIVIPQQLLVQVSVDIVYMVAGGQALKNIYMLNCHGCSSKNVGSDDIAEKQYESASLWILIYGSVHLLLVHLPNLNSIAALSLAAAIMSVSYSTIAWAIPVNKGHHQPQDYHLPYYGEISPAPGPEPPATANAHPAHQVLSIFNALGVIAFAYAGHNVVLEIQATLPSTPERPSKIAMWRGVVWAYVIVAACYFPVAIICYWAYGNQLAAYSNILQFQGTLRDNYKGILTAANVMLIIHILGSYQIYAMPVFDMLETALAKKWLLPPTLKLRLITRTTYVGFTMFVATIFPFFKALLGFFGGFAFAPTTYFLPCCIWLIVWKPKRFSMSWTINWICIILGVLLMFTATIGGCWALVNEWNSYQFRRFWKWQDCPGVNSAQHCTAPTPAPH</sequence>
<keyword evidence="3 7" id="KW-0812">Transmembrane</keyword>
<dbReference type="InterPro" id="IPR013057">
    <property type="entry name" value="AA_transpt_TM"/>
</dbReference>
<gene>
    <name evidence="9" type="ORF">CSSPTR1EN2_LOCUS1091</name>
</gene>
<feature type="transmembrane region" description="Helical" evidence="7">
    <location>
        <begin position="31"/>
        <end position="50"/>
    </location>
</feature>
<evidence type="ECO:0000313" key="10">
    <source>
        <dbReference type="Proteomes" id="UP001497512"/>
    </source>
</evidence>
<feature type="transmembrane region" description="Helical" evidence="7">
    <location>
        <begin position="337"/>
        <end position="361"/>
    </location>
</feature>
<evidence type="ECO:0000259" key="8">
    <source>
        <dbReference type="Pfam" id="PF01490"/>
    </source>
</evidence>
<comment type="subcellular location">
    <subcellularLocation>
        <location evidence="1">Membrane</location>
    </subcellularLocation>
</comment>